<evidence type="ECO:0000313" key="2">
    <source>
        <dbReference type="Proteomes" id="UP000295565"/>
    </source>
</evidence>
<dbReference type="OrthoDB" id="8792814at2"/>
<dbReference type="PANTHER" id="PTHR36436">
    <property type="entry name" value="SLL5081 PROTEIN"/>
    <property type="match status" value="1"/>
</dbReference>
<dbReference type="PANTHER" id="PTHR36436:SF6">
    <property type="entry name" value="SLL5081 PROTEIN"/>
    <property type="match status" value="1"/>
</dbReference>
<sequence>MDELIGKFREVINRKAIVLDIGGFRPPEDPFFSWFGKVSFCRSGEEWPMQDGEPMHALAQINLTDFPFKPKGLEDIEFITIFIGPEELPIHASNGNNWQIRTYEKVSDLIPLNQIETGSWIKSLPMKSRLVEEDYPCWDDVPVECPEEIDDDYYDLFDNVSGFKFGGWPTLLQAEIFWAPWNKHDACPEYIFQIDTTEKGNWMWGDNGVGYFGKGTAEGKENEWALSWQCY</sequence>
<keyword evidence="2" id="KW-1185">Reference proteome</keyword>
<dbReference type="SUPFAM" id="SSF103032">
    <property type="entry name" value="Hypothetical protein YwqG"/>
    <property type="match status" value="1"/>
</dbReference>
<accession>A0A4R1JA44</accession>
<reference evidence="1 2" key="1">
    <citation type="submission" date="2019-03" db="EMBL/GenBank/DDBJ databases">
        <title>Genomic Encyclopedia of Type Strains, Phase IV (KMG-IV): sequencing the most valuable type-strain genomes for metagenomic binning, comparative biology and taxonomic classification.</title>
        <authorList>
            <person name="Goeker M."/>
        </authorList>
    </citation>
    <scope>NUCLEOTIDE SEQUENCE [LARGE SCALE GENOMIC DNA]</scope>
    <source>
        <strain evidence="1 2">DSM 18577</strain>
    </source>
</reference>
<proteinExistence type="predicted"/>
<gene>
    <name evidence="1" type="ORF">EV690_2533</name>
</gene>
<organism evidence="1 2">
    <name type="scientific">Celerinatantimonas diazotrophica</name>
    <dbReference type="NCBI Taxonomy" id="412034"/>
    <lineage>
        <taxon>Bacteria</taxon>
        <taxon>Pseudomonadati</taxon>
        <taxon>Pseudomonadota</taxon>
        <taxon>Gammaproteobacteria</taxon>
        <taxon>Celerinatantimonadaceae</taxon>
        <taxon>Celerinatantimonas</taxon>
    </lineage>
</organism>
<comment type="caution">
    <text evidence="1">The sequence shown here is derived from an EMBL/GenBank/DDBJ whole genome shotgun (WGS) entry which is preliminary data.</text>
</comment>
<dbReference type="AlphaFoldDB" id="A0A4R1JA44"/>
<dbReference type="InterPro" id="IPR015315">
    <property type="entry name" value="DUF1963"/>
</dbReference>
<dbReference type="Proteomes" id="UP000295565">
    <property type="component" value="Unassembled WGS sequence"/>
</dbReference>
<dbReference type="InterPro" id="IPR035948">
    <property type="entry name" value="YwqG-like_sf"/>
</dbReference>
<dbReference type="RefSeq" id="WP_131913314.1">
    <property type="nucleotide sequence ID" value="NZ_OU594967.1"/>
</dbReference>
<dbReference type="Pfam" id="PF09234">
    <property type="entry name" value="DUF1963"/>
    <property type="match status" value="1"/>
</dbReference>
<evidence type="ECO:0000313" key="1">
    <source>
        <dbReference type="EMBL" id="TCK47503.1"/>
    </source>
</evidence>
<protein>
    <submittedName>
        <fullName evidence="1">Uncharacterized protein YwqG</fullName>
    </submittedName>
</protein>
<name>A0A4R1JA44_9GAMM</name>
<dbReference type="EMBL" id="SMGD01000014">
    <property type="protein sequence ID" value="TCK47503.1"/>
    <property type="molecule type" value="Genomic_DNA"/>
</dbReference>
<dbReference type="Gene3D" id="2.30.320.10">
    <property type="entry name" value="YwqG-like"/>
    <property type="match status" value="1"/>
</dbReference>